<sequence>MVDEAFKELIASDLPHGTSLLSDLEVNIKSVTGSINGFIEKVKDGEVNTAQGMSLLELKNQTFLSYLANLSHVVVQKLSGAKLEGSAAVERLVELRLVLERLRPLEDKLRYQIDKHVKFAASSNDENQDDPLLLKGNLDNIGSSSEDEDEDKAEEKKEKGKDKDRIYKVPKIVQTHYPGEESKNDAAEKTRKRLLNSSTLRDALYEHTEDPEVVYNTDTLKRKAIEERRKIETYEEDNFVRKQLSKRKRAELRAITTLGTMGSEILGFSNLDGLEGNSSGPPNKKKKTSKSKGKGKKGKGKKGFKKKRH</sequence>
<feature type="compositionally biased region" description="Basic residues" evidence="2">
    <location>
        <begin position="283"/>
        <end position="309"/>
    </location>
</feature>
<evidence type="ECO:0008006" key="5">
    <source>
        <dbReference type="Google" id="ProtNLM"/>
    </source>
</evidence>
<dbReference type="GO" id="GO:0032040">
    <property type="term" value="C:small-subunit processome"/>
    <property type="evidence" value="ECO:0007669"/>
    <property type="project" value="TreeGrafter"/>
</dbReference>
<dbReference type="PANTHER" id="PTHR13237:SF9">
    <property type="entry name" value="NEUROGUIDIN"/>
    <property type="match status" value="1"/>
</dbReference>
<dbReference type="Pfam" id="PF04000">
    <property type="entry name" value="Sas10_Utp3"/>
    <property type="match status" value="1"/>
</dbReference>
<dbReference type="Proteomes" id="UP001497623">
    <property type="component" value="Unassembled WGS sequence"/>
</dbReference>
<proteinExistence type="inferred from homology"/>
<feature type="region of interest" description="Disordered" evidence="2">
    <location>
        <begin position="268"/>
        <end position="309"/>
    </location>
</feature>
<comment type="caution">
    <text evidence="3">The sequence shown here is derived from an EMBL/GenBank/DDBJ whole genome shotgun (WGS) entry which is preliminary data.</text>
</comment>
<dbReference type="InterPro" id="IPR007146">
    <property type="entry name" value="Sas10/Utp3/C1D"/>
</dbReference>
<evidence type="ECO:0000256" key="1">
    <source>
        <dbReference type="ARBA" id="ARBA00010979"/>
    </source>
</evidence>
<reference evidence="3 4" key="1">
    <citation type="submission" date="2024-05" db="EMBL/GenBank/DDBJ databases">
        <authorList>
            <person name="Wallberg A."/>
        </authorList>
    </citation>
    <scope>NUCLEOTIDE SEQUENCE [LARGE SCALE GENOMIC DNA]</scope>
</reference>
<protein>
    <recommendedName>
        <fullName evidence="5">Neuroguidin</fullName>
    </recommendedName>
</protein>
<comment type="similarity">
    <text evidence="1">Belongs to the SAS10 family.</text>
</comment>
<gene>
    <name evidence="3" type="ORF">MNOR_LOCUS12963</name>
</gene>
<evidence type="ECO:0000313" key="3">
    <source>
        <dbReference type="EMBL" id="CAL4086289.1"/>
    </source>
</evidence>
<evidence type="ECO:0000313" key="4">
    <source>
        <dbReference type="Proteomes" id="UP001497623"/>
    </source>
</evidence>
<name>A0AAV2QL05_MEGNR</name>
<feature type="compositionally biased region" description="Basic and acidic residues" evidence="2">
    <location>
        <begin position="178"/>
        <end position="189"/>
    </location>
</feature>
<dbReference type="AlphaFoldDB" id="A0AAV2QL05"/>
<accession>A0AAV2QL05</accession>
<evidence type="ECO:0000256" key="2">
    <source>
        <dbReference type="SAM" id="MobiDB-lite"/>
    </source>
</evidence>
<dbReference type="PANTHER" id="PTHR13237">
    <property type="entry name" value="SOMETHING ABOUT SILENCING PROTEIN 10-RELATED"/>
    <property type="match status" value="1"/>
</dbReference>
<feature type="compositionally biased region" description="Basic and acidic residues" evidence="2">
    <location>
        <begin position="153"/>
        <end position="167"/>
    </location>
</feature>
<dbReference type="EMBL" id="CAXKWB010007258">
    <property type="protein sequence ID" value="CAL4086289.1"/>
    <property type="molecule type" value="Genomic_DNA"/>
</dbReference>
<organism evidence="3 4">
    <name type="scientific">Meganyctiphanes norvegica</name>
    <name type="common">Northern krill</name>
    <name type="synonym">Thysanopoda norvegica</name>
    <dbReference type="NCBI Taxonomy" id="48144"/>
    <lineage>
        <taxon>Eukaryota</taxon>
        <taxon>Metazoa</taxon>
        <taxon>Ecdysozoa</taxon>
        <taxon>Arthropoda</taxon>
        <taxon>Crustacea</taxon>
        <taxon>Multicrustacea</taxon>
        <taxon>Malacostraca</taxon>
        <taxon>Eumalacostraca</taxon>
        <taxon>Eucarida</taxon>
        <taxon>Euphausiacea</taxon>
        <taxon>Euphausiidae</taxon>
        <taxon>Meganyctiphanes</taxon>
    </lineage>
</organism>
<feature type="region of interest" description="Disordered" evidence="2">
    <location>
        <begin position="122"/>
        <end position="191"/>
    </location>
</feature>
<dbReference type="GO" id="GO:0000462">
    <property type="term" value="P:maturation of SSU-rRNA from tricistronic rRNA transcript (SSU-rRNA, 5.8S rRNA, LSU-rRNA)"/>
    <property type="evidence" value="ECO:0007669"/>
    <property type="project" value="TreeGrafter"/>
</dbReference>
<keyword evidence="4" id="KW-1185">Reference proteome</keyword>